<gene>
    <name evidence="1" type="ORF">PLEPLA_LOCUS26978</name>
</gene>
<organism evidence="1 2">
    <name type="scientific">Pleuronectes platessa</name>
    <name type="common">European plaice</name>
    <dbReference type="NCBI Taxonomy" id="8262"/>
    <lineage>
        <taxon>Eukaryota</taxon>
        <taxon>Metazoa</taxon>
        <taxon>Chordata</taxon>
        <taxon>Craniata</taxon>
        <taxon>Vertebrata</taxon>
        <taxon>Euteleostomi</taxon>
        <taxon>Actinopterygii</taxon>
        <taxon>Neopterygii</taxon>
        <taxon>Teleostei</taxon>
        <taxon>Neoteleostei</taxon>
        <taxon>Acanthomorphata</taxon>
        <taxon>Carangaria</taxon>
        <taxon>Pleuronectiformes</taxon>
        <taxon>Pleuronectoidei</taxon>
        <taxon>Pleuronectidae</taxon>
        <taxon>Pleuronectes</taxon>
    </lineage>
</organism>
<evidence type="ECO:0000313" key="1">
    <source>
        <dbReference type="EMBL" id="CAB1439149.1"/>
    </source>
</evidence>
<sequence length="182" mass="20433">MSFPQQADTREARRVRTTPCSSVGGLCSEVTAVSFHRDSAAHRCTETNKQMSRVALQPPRRPPPMMGGGEYHPNCQNTAPHTRCQCQPALVGPRPEEEKPTESQEAAGRRTCFPLRRAPSQQHHAVVDLYWGVDPEEWDSPDLQRLRMKLLEECLQTSAGPCFVVSVNTGCNYTHERVLHEI</sequence>
<reference evidence="1" key="1">
    <citation type="submission" date="2020-03" db="EMBL/GenBank/DDBJ databases">
        <authorList>
            <person name="Weist P."/>
        </authorList>
    </citation>
    <scope>NUCLEOTIDE SEQUENCE</scope>
</reference>
<accession>A0A9N7UZ43</accession>
<evidence type="ECO:0000313" key="2">
    <source>
        <dbReference type="Proteomes" id="UP001153269"/>
    </source>
</evidence>
<dbReference type="Proteomes" id="UP001153269">
    <property type="component" value="Unassembled WGS sequence"/>
</dbReference>
<dbReference type="AlphaFoldDB" id="A0A9N7UZ43"/>
<protein>
    <submittedName>
        <fullName evidence="1">Uncharacterized protein</fullName>
    </submittedName>
</protein>
<comment type="caution">
    <text evidence="1">The sequence shown here is derived from an EMBL/GenBank/DDBJ whole genome shotgun (WGS) entry which is preliminary data.</text>
</comment>
<dbReference type="EMBL" id="CADEAL010002236">
    <property type="protein sequence ID" value="CAB1439149.1"/>
    <property type="molecule type" value="Genomic_DNA"/>
</dbReference>
<keyword evidence="2" id="KW-1185">Reference proteome</keyword>
<proteinExistence type="predicted"/>
<name>A0A9N7UZ43_PLEPL</name>